<gene>
    <name evidence="8" type="ORF">FHS75_001828</name>
</gene>
<dbReference type="CDD" id="cd00567">
    <property type="entry name" value="ACAD"/>
    <property type="match status" value="1"/>
</dbReference>
<dbReference type="RefSeq" id="WP_179407350.1">
    <property type="nucleotide sequence ID" value="NZ_BMGF01000002.1"/>
</dbReference>
<evidence type="ECO:0000256" key="4">
    <source>
        <dbReference type="ARBA" id="ARBA00022827"/>
    </source>
</evidence>
<organism evidence="8 9">
    <name type="scientific">Novosphingobium marinum</name>
    <dbReference type="NCBI Taxonomy" id="1514948"/>
    <lineage>
        <taxon>Bacteria</taxon>
        <taxon>Pseudomonadati</taxon>
        <taxon>Pseudomonadota</taxon>
        <taxon>Alphaproteobacteria</taxon>
        <taxon>Sphingomonadales</taxon>
        <taxon>Sphingomonadaceae</taxon>
        <taxon>Novosphingobium</taxon>
    </lineage>
</organism>
<dbReference type="InterPro" id="IPR037069">
    <property type="entry name" value="AcylCoA_DH/ox_N_sf"/>
</dbReference>
<dbReference type="InterPro" id="IPR046373">
    <property type="entry name" value="Acyl-CoA_Oxase/DH_mid-dom_sf"/>
</dbReference>
<feature type="domain" description="Acyl-CoA dehydrogenase/oxidase N-terminal" evidence="7">
    <location>
        <begin position="7"/>
        <end position="117"/>
    </location>
</feature>
<dbReference type="SUPFAM" id="SSF47203">
    <property type="entry name" value="Acyl-CoA dehydrogenase C-terminal domain-like"/>
    <property type="match status" value="1"/>
</dbReference>
<comment type="caution">
    <text evidence="8">The sequence shown here is derived from an EMBL/GenBank/DDBJ whole genome shotgun (WGS) entry which is preliminary data.</text>
</comment>
<dbReference type="InterPro" id="IPR009075">
    <property type="entry name" value="AcylCo_DH/oxidase_C"/>
</dbReference>
<dbReference type="Gene3D" id="1.10.540.10">
    <property type="entry name" value="Acyl-CoA dehydrogenase/oxidase, N-terminal domain"/>
    <property type="match status" value="1"/>
</dbReference>
<dbReference type="GO" id="GO:0003995">
    <property type="term" value="F:acyl-CoA dehydrogenase activity"/>
    <property type="evidence" value="ECO:0007669"/>
    <property type="project" value="TreeGrafter"/>
</dbReference>
<dbReference type="Gene3D" id="2.40.110.10">
    <property type="entry name" value="Butyryl-CoA Dehydrogenase, subunit A, domain 2"/>
    <property type="match status" value="1"/>
</dbReference>
<keyword evidence="3" id="KW-0285">Flavoprotein</keyword>
<dbReference type="Gene3D" id="1.20.140.10">
    <property type="entry name" value="Butyryl-CoA Dehydrogenase, subunit A, domain 3"/>
    <property type="match status" value="1"/>
</dbReference>
<dbReference type="GO" id="GO:0050660">
    <property type="term" value="F:flavin adenine dinucleotide binding"/>
    <property type="evidence" value="ECO:0007669"/>
    <property type="project" value="InterPro"/>
</dbReference>
<dbReference type="PANTHER" id="PTHR43884">
    <property type="entry name" value="ACYL-COA DEHYDROGENASE"/>
    <property type="match status" value="1"/>
</dbReference>
<dbReference type="SUPFAM" id="SSF56645">
    <property type="entry name" value="Acyl-CoA dehydrogenase NM domain-like"/>
    <property type="match status" value="1"/>
</dbReference>
<reference evidence="8 9" key="1">
    <citation type="submission" date="2020-07" db="EMBL/GenBank/DDBJ databases">
        <title>Genomic Encyclopedia of Type Strains, Phase IV (KMG-IV): sequencing the most valuable type-strain genomes for metagenomic binning, comparative biology and taxonomic classification.</title>
        <authorList>
            <person name="Goeker M."/>
        </authorList>
    </citation>
    <scope>NUCLEOTIDE SEQUENCE [LARGE SCALE GENOMIC DNA]</scope>
    <source>
        <strain evidence="8 9">DSM 29043</strain>
    </source>
</reference>
<dbReference type="Pfam" id="PF02771">
    <property type="entry name" value="Acyl-CoA_dh_N"/>
    <property type="match status" value="1"/>
</dbReference>
<dbReference type="AlphaFoldDB" id="A0A7Z0BTU4"/>
<keyword evidence="4" id="KW-0274">FAD</keyword>
<dbReference type="Proteomes" id="UP000522081">
    <property type="component" value="Unassembled WGS sequence"/>
</dbReference>
<evidence type="ECO:0000313" key="8">
    <source>
        <dbReference type="EMBL" id="NYH95509.1"/>
    </source>
</evidence>
<dbReference type="InterPro" id="IPR013786">
    <property type="entry name" value="AcylCoA_DH/ox_N"/>
</dbReference>
<accession>A0A7Z0BTU4</accession>
<dbReference type="Pfam" id="PF00441">
    <property type="entry name" value="Acyl-CoA_dh_1"/>
    <property type="match status" value="1"/>
</dbReference>
<evidence type="ECO:0000256" key="2">
    <source>
        <dbReference type="ARBA" id="ARBA00009347"/>
    </source>
</evidence>
<dbReference type="PANTHER" id="PTHR43884:SF20">
    <property type="entry name" value="ACYL-COA DEHYDROGENASE FADE28"/>
    <property type="match status" value="1"/>
</dbReference>
<keyword evidence="9" id="KW-1185">Reference proteome</keyword>
<name>A0A7Z0BTU4_9SPHN</name>
<proteinExistence type="inferred from homology"/>
<comment type="similarity">
    <text evidence="2">Belongs to the acyl-CoA dehydrogenase family.</text>
</comment>
<keyword evidence="5" id="KW-0560">Oxidoreductase</keyword>
<comment type="cofactor">
    <cofactor evidence="1">
        <name>FAD</name>
        <dbReference type="ChEBI" id="CHEBI:57692"/>
    </cofactor>
</comment>
<evidence type="ECO:0000313" key="9">
    <source>
        <dbReference type="Proteomes" id="UP000522081"/>
    </source>
</evidence>
<dbReference type="InterPro" id="IPR036250">
    <property type="entry name" value="AcylCo_DH-like_C"/>
</dbReference>
<protein>
    <submittedName>
        <fullName evidence="8">Alkylation response protein AidB-like acyl-CoA dehydrogenase</fullName>
    </submittedName>
</protein>
<evidence type="ECO:0000256" key="1">
    <source>
        <dbReference type="ARBA" id="ARBA00001974"/>
    </source>
</evidence>
<evidence type="ECO:0000259" key="6">
    <source>
        <dbReference type="Pfam" id="PF00441"/>
    </source>
</evidence>
<evidence type="ECO:0000259" key="7">
    <source>
        <dbReference type="Pfam" id="PF02771"/>
    </source>
</evidence>
<feature type="domain" description="Acyl-CoA dehydrogenase/oxidase C-terminal" evidence="6">
    <location>
        <begin position="220"/>
        <end position="357"/>
    </location>
</feature>
<dbReference type="EMBL" id="JACBZF010000002">
    <property type="protein sequence ID" value="NYH95509.1"/>
    <property type="molecule type" value="Genomic_DNA"/>
</dbReference>
<dbReference type="InterPro" id="IPR009100">
    <property type="entry name" value="AcylCoA_DH/oxidase_NM_dom_sf"/>
</dbReference>
<evidence type="ECO:0000256" key="5">
    <source>
        <dbReference type="ARBA" id="ARBA00023002"/>
    </source>
</evidence>
<sequence length="363" mass="39128">MKHEANLDAEVRRLFAATVEKLAKQHHSIERCRGPRFECSDEEWSAFAEQGVFALGIDPEYGGLGGGISDLAAVMRQIGYNLLAVPFFENAVMAALLVNRFGSADLKESLLPQIAEGSVRMAVALRDPGTVGADANHRAQFAGDTISGVKDQVMDAENASKFLVGAHDVDGKMVLGMIERDSPGLSVQHYRLPDNRIASRLTLDSVVATILAVPDPGDIQAILDAGAVCLASETVGAMAAANRITLDYAKVRRQFGRPIGDFQVLQHRMVDMFIAERRSRAVVDEAAAALDNSLSDRTMAVSVAKAQADKSGRFVAESAIQIHGGMGLTDECAIGHYLKRILLNGSRHGTAAWHLNRLSLLQR</sequence>
<evidence type="ECO:0000256" key="3">
    <source>
        <dbReference type="ARBA" id="ARBA00022630"/>
    </source>
</evidence>